<keyword evidence="9" id="KW-1185">Reference proteome</keyword>
<comment type="subcellular location">
    <subcellularLocation>
        <location evidence="1">Nucleus</location>
    </subcellularLocation>
</comment>
<sequence>MNNSDFRKLLETPRAERWGSQTPSNQPQSSAKPKQKGEQKPHRPHGRPGFKKPADKGKPEDAEDDDAPKYRDRAEERRRGKNLDYEDASAVLSALSGAGGDGGGAPGDLGTVDLSKLSEEETKYLGGDMRFTHLVKGLDYALLHKTRNEITKKKDGDEEGDQDGEGQEGDAGREASRDAQARANARANAASAAGRKEEVRFTTPLARSVFSTLFTAPRSNVREMYLPRRTAFVYDFDNEDSLDTDIPTTLRRPKSECPPAMETLFAGMDNAVLDRIARILLYVRTTADGKRLKRRDRDALLGIKHDVAAEGHAAPGGAAGHGPSGPAAGRAAMAGGVRPSGPVDDDDDIFGDAGTDYKPTNNKSSKAREAAGRDQGGARRADGSYFDSKDTMADIPTPGTSIRRPGAAAAEGAAGGGGGGGDDMELEEGEMAPPPPPQAQSAGGMAYGEQVGPQYGAAYGGQGYDQYNAYGGQQGYGTDTITAYGGAQYGASAYGGQQGGQPGNAYGSAEEPKWRSRPKDAKARGLDAEADDDAYAECYPGMAGYVGALVDSDDEGGDLKNMDSKQAKGKTRADFATDEEWQRYKESRETLPRAAFQYGVKRADGRKSHKELEKGAVQEQRQRDHKLDGQLRKIEKLLQEKGHEHGPAFARKPKDTDAGGAPGGRGDETPSVFRKRQRI</sequence>
<evidence type="ECO:0000256" key="2">
    <source>
        <dbReference type="ARBA" id="ARBA00006660"/>
    </source>
</evidence>
<feature type="compositionally biased region" description="Basic and acidic residues" evidence="5">
    <location>
        <begin position="601"/>
        <end position="657"/>
    </location>
</feature>
<dbReference type="InterPro" id="IPR039896">
    <property type="entry name" value="Red-like"/>
</dbReference>
<feature type="domain" description="RED-like N-terminal" evidence="7">
    <location>
        <begin position="55"/>
        <end position="296"/>
    </location>
</feature>
<accession>A0A8J4B7Y1</accession>
<proteinExistence type="inferred from homology"/>
<evidence type="ECO:0008006" key="10">
    <source>
        <dbReference type="Google" id="ProtNLM"/>
    </source>
</evidence>
<evidence type="ECO:0000256" key="3">
    <source>
        <dbReference type="ARBA" id="ARBA00022737"/>
    </source>
</evidence>
<evidence type="ECO:0000256" key="1">
    <source>
        <dbReference type="ARBA" id="ARBA00004123"/>
    </source>
</evidence>
<dbReference type="Pfam" id="PF07807">
    <property type="entry name" value="RED_C"/>
    <property type="match status" value="1"/>
</dbReference>
<keyword evidence="4" id="KW-0539">Nucleus</keyword>
<evidence type="ECO:0000313" key="8">
    <source>
        <dbReference type="EMBL" id="GIL55232.1"/>
    </source>
</evidence>
<feature type="region of interest" description="Disordered" evidence="5">
    <location>
        <begin position="1"/>
        <end position="87"/>
    </location>
</feature>
<comment type="caution">
    <text evidence="8">The sequence shown here is derived from an EMBL/GenBank/DDBJ whole genome shotgun (WGS) entry which is preliminary data.</text>
</comment>
<feature type="region of interest" description="Disordered" evidence="5">
    <location>
        <begin position="312"/>
        <end position="448"/>
    </location>
</feature>
<evidence type="ECO:0000256" key="4">
    <source>
        <dbReference type="ARBA" id="ARBA00023242"/>
    </source>
</evidence>
<feature type="region of interest" description="Disordered" evidence="5">
    <location>
        <begin position="599"/>
        <end position="679"/>
    </location>
</feature>
<feature type="compositionally biased region" description="Basic and acidic residues" evidence="5">
    <location>
        <begin position="67"/>
        <end position="84"/>
    </location>
</feature>
<dbReference type="Proteomes" id="UP000747399">
    <property type="component" value="Unassembled WGS sequence"/>
</dbReference>
<feature type="compositionally biased region" description="Polar residues" evidence="5">
    <location>
        <begin position="19"/>
        <end position="32"/>
    </location>
</feature>
<evidence type="ECO:0000259" key="7">
    <source>
        <dbReference type="Pfam" id="PF07808"/>
    </source>
</evidence>
<feature type="compositionally biased region" description="Basic and acidic residues" evidence="5">
    <location>
        <begin position="510"/>
        <end position="527"/>
    </location>
</feature>
<dbReference type="InterPro" id="IPR012916">
    <property type="entry name" value="RED_N"/>
</dbReference>
<feature type="compositionally biased region" description="Basic and acidic residues" evidence="5">
    <location>
        <begin position="366"/>
        <end position="392"/>
    </location>
</feature>
<dbReference type="PANTHER" id="PTHR12765">
    <property type="entry name" value="RED PROTEIN IK FACTOR CYTOKINE IK"/>
    <property type="match status" value="1"/>
</dbReference>
<evidence type="ECO:0000313" key="9">
    <source>
        <dbReference type="Proteomes" id="UP000747399"/>
    </source>
</evidence>
<comment type="similarity">
    <text evidence="2">Belongs to the RED family.</text>
</comment>
<gene>
    <name evidence="8" type="ORF">Vafri_10817</name>
</gene>
<dbReference type="AlphaFoldDB" id="A0A8J4B7Y1"/>
<organism evidence="8 9">
    <name type="scientific">Volvox africanus</name>
    <dbReference type="NCBI Taxonomy" id="51714"/>
    <lineage>
        <taxon>Eukaryota</taxon>
        <taxon>Viridiplantae</taxon>
        <taxon>Chlorophyta</taxon>
        <taxon>core chlorophytes</taxon>
        <taxon>Chlorophyceae</taxon>
        <taxon>CS clade</taxon>
        <taxon>Chlamydomonadales</taxon>
        <taxon>Volvocaceae</taxon>
        <taxon>Volvox</taxon>
    </lineage>
</organism>
<feature type="compositionally biased region" description="Basic and acidic residues" evidence="5">
    <location>
        <begin position="170"/>
        <end position="180"/>
    </location>
</feature>
<evidence type="ECO:0000256" key="5">
    <source>
        <dbReference type="SAM" id="MobiDB-lite"/>
    </source>
</evidence>
<protein>
    <recommendedName>
        <fullName evidence="10">RED-like N-terminal domain-containing protein</fullName>
    </recommendedName>
</protein>
<feature type="compositionally biased region" description="Low complexity" evidence="5">
    <location>
        <begin position="439"/>
        <end position="448"/>
    </location>
</feature>
<feature type="region of interest" description="Disordered" evidence="5">
    <location>
        <begin position="495"/>
        <end position="528"/>
    </location>
</feature>
<dbReference type="Pfam" id="PF07808">
    <property type="entry name" value="RED_N"/>
    <property type="match status" value="1"/>
</dbReference>
<feature type="domain" description="Protein RED C-terminal" evidence="6">
    <location>
        <begin position="535"/>
        <end position="649"/>
    </location>
</feature>
<name>A0A8J4B7Y1_9CHLO</name>
<dbReference type="InterPro" id="IPR012492">
    <property type="entry name" value="RED_C"/>
</dbReference>
<feature type="compositionally biased region" description="Low complexity" evidence="5">
    <location>
        <begin position="324"/>
        <end position="342"/>
    </location>
</feature>
<reference evidence="8" key="1">
    <citation type="journal article" date="2021" name="Proc. Natl. Acad. Sci. U.S.A.">
        <title>Three genomes in the algal genus Volvox reveal the fate of a haploid sex-determining region after a transition to homothallism.</title>
        <authorList>
            <person name="Yamamoto K."/>
            <person name="Hamaji T."/>
            <person name="Kawai-Toyooka H."/>
            <person name="Matsuzaki R."/>
            <person name="Takahashi F."/>
            <person name="Nishimura Y."/>
            <person name="Kawachi M."/>
            <person name="Noguchi H."/>
            <person name="Minakuchi Y."/>
            <person name="Umen J.G."/>
            <person name="Toyoda A."/>
            <person name="Nozaki H."/>
        </authorList>
    </citation>
    <scope>NUCLEOTIDE SEQUENCE</scope>
    <source>
        <strain evidence="8">NIES-3780</strain>
    </source>
</reference>
<feature type="region of interest" description="Disordered" evidence="5">
    <location>
        <begin position="151"/>
        <end position="197"/>
    </location>
</feature>
<feature type="compositionally biased region" description="Basic and acidic residues" evidence="5">
    <location>
        <begin position="1"/>
        <end position="17"/>
    </location>
</feature>
<dbReference type="GO" id="GO:0005634">
    <property type="term" value="C:nucleus"/>
    <property type="evidence" value="ECO:0007669"/>
    <property type="project" value="UniProtKB-SubCell"/>
</dbReference>
<evidence type="ECO:0000259" key="6">
    <source>
        <dbReference type="Pfam" id="PF07807"/>
    </source>
</evidence>
<feature type="compositionally biased region" description="Low complexity" evidence="5">
    <location>
        <begin position="181"/>
        <end position="193"/>
    </location>
</feature>
<feature type="compositionally biased region" description="Acidic residues" evidence="5">
    <location>
        <begin position="157"/>
        <end position="168"/>
    </location>
</feature>
<dbReference type="EMBL" id="BNCO01000020">
    <property type="protein sequence ID" value="GIL55232.1"/>
    <property type="molecule type" value="Genomic_DNA"/>
</dbReference>
<keyword evidence="3" id="KW-0677">Repeat</keyword>